<sequence>MSAIRSLLKTKKWDDAIEKMREKPTDCKVKGTQDMNYMLHEATINQAPLKVIKVLIEINAAAANKKDRAKMIPIEYAMQNSEKSTEQKDVVSFLLKHSPGAALKQIDKVFKSNRKRREGPKKERRRRTLDSLPSAQTPSPIALEKLQDNIDSLDTALADLSSLSKSSPVLDPLPISPSSEPPSQEKKPMKRRSSFTQRIMSMFSKKDEEVDQDVDFTRGQSTLNVQGKKDYSKKLSFAGKDAMANISSAKGIDLSNGAMEFGADTPIEVLAALASLHKDKEIEGSEVDMSAEERRKKRRARRRRSI</sequence>
<feature type="region of interest" description="Disordered" evidence="1">
    <location>
        <begin position="166"/>
        <end position="193"/>
    </location>
</feature>
<feature type="region of interest" description="Disordered" evidence="1">
    <location>
        <begin position="109"/>
        <end position="141"/>
    </location>
</feature>
<evidence type="ECO:0000313" key="3">
    <source>
        <dbReference type="Proteomes" id="UP001165065"/>
    </source>
</evidence>
<name>A0A9W7GGS7_9STRA</name>
<comment type="caution">
    <text evidence="2">The sequence shown here is derived from an EMBL/GenBank/DDBJ whole genome shotgun (WGS) entry which is preliminary data.</text>
</comment>
<dbReference type="AlphaFoldDB" id="A0A9W7GGS7"/>
<protein>
    <submittedName>
        <fullName evidence="2">Uncharacterized protein</fullName>
    </submittedName>
</protein>
<feature type="region of interest" description="Disordered" evidence="1">
    <location>
        <begin position="281"/>
        <end position="306"/>
    </location>
</feature>
<dbReference type="OrthoDB" id="200433at2759"/>
<gene>
    <name evidence="2" type="ORF">TrCOL_g6837</name>
</gene>
<accession>A0A9W7GGS7</accession>
<feature type="compositionally biased region" description="Basic residues" evidence="1">
    <location>
        <begin position="111"/>
        <end position="127"/>
    </location>
</feature>
<organism evidence="2 3">
    <name type="scientific">Triparma columacea</name>
    <dbReference type="NCBI Taxonomy" id="722753"/>
    <lineage>
        <taxon>Eukaryota</taxon>
        <taxon>Sar</taxon>
        <taxon>Stramenopiles</taxon>
        <taxon>Ochrophyta</taxon>
        <taxon>Bolidophyceae</taxon>
        <taxon>Parmales</taxon>
        <taxon>Triparmaceae</taxon>
        <taxon>Triparma</taxon>
    </lineage>
</organism>
<evidence type="ECO:0000256" key="1">
    <source>
        <dbReference type="SAM" id="MobiDB-lite"/>
    </source>
</evidence>
<keyword evidence="3" id="KW-1185">Reference proteome</keyword>
<dbReference type="EMBL" id="BRYA01001492">
    <property type="protein sequence ID" value="GMI44765.1"/>
    <property type="molecule type" value="Genomic_DNA"/>
</dbReference>
<proteinExistence type="predicted"/>
<feature type="compositionally biased region" description="Low complexity" evidence="1">
    <location>
        <begin position="166"/>
        <end position="182"/>
    </location>
</feature>
<dbReference type="Proteomes" id="UP001165065">
    <property type="component" value="Unassembled WGS sequence"/>
</dbReference>
<feature type="compositionally biased region" description="Basic residues" evidence="1">
    <location>
        <begin position="295"/>
        <end position="306"/>
    </location>
</feature>
<reference evidence="3" key="1">
    <citation type="journal article" date="2023" name="Commun. Biol.">
        <title>Genome analysis of Parmales, the sister group of diatoms, reveals the evolutionary specialization of diatoms from phago-mixotrophs to photoautotrophs.</title>
        <authorList>
            <person name="Ban H."/>
            <person name="Sato S."/>
            <person name="Yoshikawa S."/>
            <person name="Yamada K."/>
            <person name="Nakamura Y."/>
            <person name="Ichinomiya M."/>
            <person name="Sato N."/>
            <person name="Blanc-Mathieu R."/>
            <person name="Endo H."/>
            <person name="Kuwata A."/>
            <person name="Ogata H."/>
        </authorList>
    </citation>
    <scope>NUCLEOTIDE SEQUENCE [LARGE SCALE GENOMIC DNA]</scope>
</reference>
<evidence type="ECO:0000313" key="2">
    <source>
        <dbReference type="EMBL" id="GMI44765.1"/>
    </source>
</evidence>